<dbReference type="EMBL" id="KN846959">
    <property type="protein sequence ID" value="KIW67248.1"/>
    <property type="molecule type" value="Genomic_DNA"/>
</dbReference>
<evidence type="ECO:0000259" key="1">
    <source>
        <dbReference type="Pfam" id="PF03795"/>
    </source>
</evidence>
<evidence type="ECO:0000313" key="3">
    <source>
        <dbReference type="Proteomes" id="UP000054266"/>
    </source>
</evidence>
<feature type="domain" description="YCII-related" evidence="1">
    <location>
        <begin position="66"/>
        <end position="151"/>
    </location>
</feature>
<dbReference type="PANTHER" id="PTHR33606:SF3">
    <property type="entry name" value="PROTEIN YCII"/>
    <property type="match status" value="1"/>
</dbReference>
<dbReference type="InterPro" id="IPR011008">
    <property type="entry name" value="Dimeric_a/b-barrel"/>
</dbReference>
<keyword evidence="3" id="KW-1185">Reference proteome</keyword>
<reference evidence="2 3" key="1">
    <citation type="submission" date="2015-01" db="EMBL/GenBank/DDBJ databases">
        <title>The Genome Sequence of Capronia semiimmersa CBS27337.</title>
        <authorList>
            <consortium name="The Broad Institute Genomics Platform"/>
            <person name="Cuomo C."/>
            <person name="de Hoog S."/>
            <person name="Gorbushina A."/>
            <person name="Stielow B."/>
            <person name="Teixiera M."/>
            <person name="Abouelleil A."/>
            <person name="Chapman S.B."/>
            <person name="Priest M."/>
            <person name="Young S.K."/>
            <person name="Wortman J."/>
            <person name="Nusbaum C."/>
            <person name="Birren B."/>
        </authorList>
    </citation>
    <scope>NUCLEOTIDE SEQUENCE [LARGE SCALE GENOMIC DNA]</scope>
    <source>
        <strain evidence="2 3">CBS 27337</strain>
    </source>
</reference>
<gene>
    <name evidence="2" type="ORF">PV04_06513</name>
</gene>
<evidence type="ECO:0000313" key="2">
    <source>
        <dbReference type="EMBL" id="KIW67248.1"/>
    </source>
</evidence>
<dbReference type="Gene3D" id="3.30.70.1060">
    <property type="entry name" value="Dimeric alpha+beta barrel"/>
    <property type="match status" value="1"/>
</dbReference>
<proteinExistence type="predicted"/>
<dbReference type="InterPro" id="IPR051807">
    <property type="entry name" value="Sec-metab_biosynth-assoc"/>
</dbReference>
<dbReference type="HOGENOM" id="CLU_110355_2_0_1"/>
<sequence length="167" mass="18351">MIFMSAVLRRHCLSSGLRGPYIFHPIQSKANISPQSSRAIEGVLTSRPRTFSTTRTMSSSTPTKEWLVQIPDHPNALDKRLAVRPQHLSGLKPKIDAGIVVFGGATLSKQPAEGEGPDMTGSVMLIKANTEEEVRELLENDPYTKGGAWNPKEAKIWPFKCAVRTAL</sequence>
<dbReference type="SUPFAM" id="SSF54909">
    <property type="entry name" value="Dimeric alpha+beta barrel"/>
    <property type="match status" value="1"/>
</dbReference>
<organism evidence="2 3">
    <name type="scientific">Phialophora macrospora</name>
    <dbReference type="NCBI Taxonomy" id="1851006"/>
    <lineage>
        <taxon>Eukaryota</taxon>
        <taxon>Fungi</taxon>
        <taxon>Dikarya</taxon>
        <taxon>Ascomycota</taxon>
        <taxon>Pezizomycotina</taxon>
        <taxon>Eurotiomycetes</taxon>
        <taxon>Chaetothyriomycetidae</taxon>
        <taxon>Chaetothyriales</taxon>
        <taxon>Herpotrichiellaceae</taxon>
        <taxon>Phialophora</taxon>
    </lineage>
</organism>
<name>A0A0D2FGQ5_9EURO</name>
<accession>A0A0D2FGQ5</accession>
<dbReference type="AlphaFoldDB" id="A0A0D2FGQ5"/>
<dbReference type="InterPro" id="IPR005545">
    <property type="entry name" value="YCII"/>
</dbReference>
<dbReference type="Proteomes" id="UP000054266">
    <property type="component" value="Unassembled WGS sequence"/>
</dbReference>
<dbReference type="PANTHER" id="PTHR33606">
    <property type="entry name" value="PROTEIN YCII"/>
    <property type="match status" value="1"/>
</dbReference>
<protein>
    <recommendedName>
        <fullName evidence="1">YCII-related domain-containing protein</fullName>
    </recommendedName>
</protein>
<dbReference type="Pfam" id="PF03795">
    <property type="entry name" value="YCII"/>
    <property type="match status" value="1"/>
</dbReference>